<dbReference type="GO" id="GO:0015093">
    <property type="term" value="F:ferrous iron transmembrane transporter activity"/>
    <property type="evidence" value="ECO:0007669"/>
    <property type="project" value="TreeGrafter"/>
</dbReference>
<keyword evidence="1" id="KW-1133">Transmembrane helix</keyword>
<proteinExistence type="predicted"/>
<feature type="transmembrane region" description="Helical" evidence="1">
    <location>
        <begin position="551"/>
        <end position="569"/>
    </location>
</feature>
<reference evidence="3" key="1">
    <citation type="journal article" date="2021" name="PeerJ">
        <title>Extensive microbial diversity within the chicken gut microbiome revealed by metagenomics and culture.</title>
        <authorList>
            <person name="Gilroy R."/>
            <person name="Ravi A."/>
            <person name="Getino M."/>
            <person name="Pursley I."/>
            <person name="Horton D.L."/>
            <person name="Alikhan N.F."/>
            <person name="Baker D."/>
            <person name="Gharbi K."/>
            <person name="Hall N."/>
            <person name="Watson M."/>
            <person name="Adriaenssens E.M."/>
            <person name="Foster-Nyarko E."/>
            <person name="Jarju S."/>
            <person name="Secka A."/>
            <person name="Antonio M."/>
            <person name="Oren A."/>
            <person name="Chaudhuri R.R."/>
            <person name="La Ragione R."/>
            <person name="Hildebrand F."/>
            <person name="Pallen M.J."/>
        </authorList>
    </citation>
    <scope>NUCLEOTIDE SEQUENCE</scope>
    <source>
        <strain evidence="3">ChiW7-2402</strain>
    </source>
</reference>
<keyword evidence="1" id="KW-0472">Membrane</keyword>
<dbReference type="Pfam" id="PF02421">
    <property type="entry name" value="FeoB_N"/>
    <property type="match status" value="1"/>
</dbReference>
<dbReference type="SUPFAM" id="SSF52540">
    <property type="entry name" value="P-loop containing nucleoside triphosphate hydrolases"/>
    <property type="match status" value="1"/>
</dbReference>
<gene>
    <name evidence="3" type="ORF">H9964_08520</name>
</gene>
<dbReference type="InterPro" id="IPR011642">
    <property type="entry name" value="Gate_dom"/>
</dbReference>
<dbReference type="AlphaFoldDB" id="A0A9D2JZN1"/>
<evidence type="ECO:0000313" key="3">
    <source>
        <dbReference type="EMBL" id="HIZ73610.1"/>
    </source>
</evidence>
<accession>A0A9D2JZN1</accession>
<feature type="transmembrane region" description="Helical" evidence="1">
    <location>
        <begin position="430"/>
        <end position="448"/>
    </location>
</feature>
<evidence type="ECO:0000256" key="1">
    <source>
        <dbReference type="SAM" id="Phobius"/>
    </source>
</evidence>
<name>A0A9D2JZN1_9FIRM</name>
<dbReference type="PANTHER" id="PTHR43185:SF1">
    <property type="entry name" value="FE(2+) TRANSPORTER FEOB"/>
    <property type="match status" value="1"/>
</dbReference>
<evidence type="ECO:0000313" key="4">
    <source>
        <dbReference type="Proteomes" id="UP000824102"/>
    </source>
</evidence>
<feature type="transmembrane region" description="Helical" evidence="1">
    <location>
        <begin position="377"/>
        <end position="396"/>
    </location>
</feature>
<dbReference type="Proteomes" id="UP000824102">
    <property type="component" value="Unassembled WGS sequence"/>
</dbReference>
<dbReference type="InterPro" id="IPR027417">
    <property type="entry name" value="P-loop_NTPase"/>
</dbReference>
<dbReference type="GO" id="GO:0005886">
    <property type="term" value="C:plasma membrane"/>
    <property type="evidence" value="ECO:0007669"/>
    <property type="project" value="TreeGrafter"/>
</dbReference>
<dbReference type="InterPro" id="IPR030389">
    <property type="entry name" value="G_FEOB_dom"/>
</dbReference>
<feature type="transmembrane region" description="Helical" evidence="1">
    <location>
        <begin position="575"/>
        <end position="592"/>
    </location>
</feature>
<protein>
    <submittedName>
        <fullName evidence="3">Ferrous iron transporter B</fullName>
    </submittedName>
</protein>
<sequence length="611" mass="65092">MRDRRSVKAMGEPDAELLLLGNPNAGKSTLFNALTGGHARVGNWHGVTVCALEGEAVLAGRRVRVSDLPGVYSAEGLSMEERSTCTYLKEHPEGILCLVTECAALPRGLKLLSALGAGRRALLVLTKKRAFVRRGGRVDERALGRILGIPVLSAEGLSARTLRERMGEALERAALFLPSDGERTLPAAVFAPAAAGLSRADAVLLRPAAALLLFATMLAAAFFLTFAPQGPGGLLKELVENLFSEKLHALAQGIPSPVLRSFVGEGIIGSLGGVLCFVPQIMMLFLFLTLLEESGLLSRLAFLTDGTLSRVGLSGRAVFSLLMGFGCTAAAILSTRGLDDKKMQRRVILCLPYLSCSAKLPVYLTLSASFFPDPFPAVLLLYVLGAGIAFSVLVFLGEGQGAPFVLELAPLQLPDARLTAKTLCFQLKQFIIKMATVMLAFFIASWLLSSFDFSFRFCAAEESMLAHLCGGLKWLFAPIGMGDWRIAYAALSGLIAKENVAGTLELFFPVLPFGARSAFALAVFVLASSPCISAIAAAARELGAGRALACAALQTGSALLLSYFVYFLTGGCVRALPLLGIVLLAFFFGRTFRAGIHRKRGDLAPKLHRHP</sequence>
<feature type="transmembrane region" description="Helical" evidence="1">
    <location>
        <begin position="208"/>
        <end position="227"/>
    </location>
</feature>
<organism evidence="3 4">
    <name type="scientific">Candidatus Gallimonas intestinavium</name>
    <dbReference type="NCBI Taxonomy" id="2838603"/>
    <lineage>
        <taxon>Bacteria</taxon>
        <taxon>Bacillati</taxon>
        <taxon>Bacillota</taxon>
        <taxon>Clostridia</taxon>
        <taxon>Candidatus Gallimonas</taxon>
    </lineage>
</organism>
<comment type="caution">
    <text evidence="3">The sequence shown here is derived from an EMBL/GenBank/DDBJ whole genome shotgun (WGS) entry which is preliminary data.</text>
</comment>
<dbReference type="Pfam" id="PF07670">
    <property type="entry name" value="Gate"/>
    <property type="match status" value="2"/>
</dbReference>
<dbReference type="Gene3D" id="3.40.50.300">
    <property type="entry name" value="P-loop containing nucleotide triphosphate hydrolases"/>
    <property type="match status" value="1"/>
</dbReference>
<dbReference type="PROSITE" id="PS51711">
    <property type="entry name" value="G_FEOB"/>
    <property type="match status" value="1"/>
</dbReference>
<reference evidence="3" key="2">
    <citation type="submission" date="2021-04" db="EMBL/GenBank/DDBJ databases">
        <authorList>
            <person name="Gilroy R."/>
        </authorList>
    </citation>
    <scope>NUCLEOTIDE SEQUENCE</scope>
    <source>
        <strain evidence="3">ChiW7-2402</strain>
    </source>
</reference>
<dbReference type="EMBL" id="DXBB01000132">
    <property type="protein sequence ID" value="HIZ73610.1"/>
    <property type="molecule type" value="Genomic_DNA"/>
</dbReference>
<dbReference type="PANTHER" id="PTHR43185">
    <property type="entry name" value="FERROUS IRON TRANSPORT PROTEIN B"/>
    <property type="match status" value="1"/>
</dbReference>
<feature type="transmembrane region" description="Helical" evidence="1">
    <location>
        <begin position="270"/>
        <end position="291"/>
    </location>
</feature>
<dbReference type="GO" id="GO:0005525">
    <property type="term" value="F:GTP binding"/>
    <property type="evidence" value="ECO:0007669"/>
    <property type="project" value="InterPro"/>
</dbReference>
<feature type="transmembrane region" description="Helical" evidence="1">
    <location>
        <begin position="518"/>
        <end position="539"/>
    </location>
</feature>
<feature type="transmembrane region" description="Helical" evidence="1">
    <location>
        <begin position="311"/>
        <end position="335"/>
    </location>
</feature>
<feature type="domain" description="FeoB-type G" evidence="2">
    <location>
        <begin position="14"/>
        <end position="175"/>
    </location>
</feature>
<evidence type="ECO:0000259" key="2">
    <source>
        <dbReference type="PROSITE" id="PS51711"/>
    </source>
</evidence>
<dbReference type="InterPro" id="IPR050860">
    <property type="entry name" value="FeoB_GTPase"/>
</dbReference>
<keyword evidence="1" id="KW-0812">Transmembrane</keyword>